<accession>A0A316UDD5</accession>
<dbReference type="RefSeq" id="XP_025350332.1">
    <property type="nucleotide sequence ID" value="XM_025489082.1"/>
</dbReference>
<organism evidence="1 2">
    <name type="scientific">Pseudomicrostroma glucosiphilum</name>
    <dbReference type="NCBI Taxonomy" id="1684307"/>
    <lineage>
        <taxon>Eukaryota</taxon>
        <taxon>Fungi</taxon>
        <taxon>Dikarya</taxon>
        <taxon>Basidiomycota</taxon>
        <taxon>Ustilaginomycotina</taxon>
        <taxon>Exobasidiomycetes</taxon>
        <taxon>Microstromatales</taxon>
        <taxon>Microstromatales incertae sedis</taxon>
        <taxon>Pseudomicrostroma</taxon>
    </lineage>
</organism>
<dbReference type="AlphaFoldDB" id="A0A316UDD5"/>
<dbReference type="Proteomes" id="UP000245942">
    <property type="component" value="Unassembled WGS sequence"/>
</dbReference>
<protein>
    <submittedName>
        <fullName evidence="1">Uncharacterized protein</fullName>
    </submittedName>
</protein>
<dbReference type="GeneID" id="37010816"/>
<evidence type="ECO:0000313" key="1">
    <source>
        <dbReference type="EMBL" id="PWN23172.1"/>
    </source>
</evidence>
<sequence length="114" mass="12159">MSDAAVAYVLGSGSISNVEAAKTWNSAGLYSLVQSFDSQRSGIDVGATSAYTLQSARLHPPIYSHGQPVAIAHGIVVASTRYHRSNCLRIGLRIGNDGFYCRVHSCICRLCGRA</sequence>
<reference evidence="1 2" key="1">
    <citation type="journal article" date="2018" name="Mol. Biol. Evol.">
        <title>Broad Genomic Sampling Reveals a Smut Pathogenic Ancestry of the Fungal Clade Ustilaginomycotina.</title>
        <authorList>
            <person name="Kijpornyongpan T."/>
            <person name="Mondo S.J."/>
            <person name="Barry K."/>
            <person name="Sandor L."/>
            <person name="Lee J."/>
            <person name="Lipzen A."/>
            <person name="Pangilinan J."/>
            <person name="LaButti K."/>
            <person name="Hainaut M."/>
            <person name="Henrissat B."/>
            <person name="Grigoriev I.V."/>
            <person name="Spatafora J.W."/>
            <person name="Aime M.C."/>
        </authorList>
    </citation>
    <scope>NUCLEOTIDE SEQUENCE [LARGE SCALE GENOMIC DNA]</scope>
    <source>
        <strain evidence="1 2">MCA 4718</strain>
    </source>
</reference>
<keyword evidence="2" id="KW-1185">Reference proteome</keyword>
<proteinExistence type="predicted"/>
<name>A0A316UDD5_9BASI</name>
<gene>
    <name evidence="1" type="ORF">BCV69DRAFT_111051</name>
</gene>
<dbReference type="EMBL" id="KZ819322">
    <property type="protein sequence ID" value="PWN23172.1"/>
    <property type="molecule type" value="Genomic_DNA"/>
</dbReference>
<evidence type="ECO:0000313" key="2">
    <source>
        <dbReference type="Proteomes" id="UP000245942"/>
    </source>
</evidence>